<reference evidence="4" key="1">
    <citation type="journal article" date="2020" name="Stud. Mycol.">
        <title>101 Dothideomycetes genomes: A test case for predicting lifestyles and emergence of pathogens.</title>
        <authorList>
            <person name="Haridas S."/>
            <person name="Albert R."/>
            <person name="Binder M."/>
            <person name="Bloem J."/>
            <person name="LaButti K."/>
            <person name="Salamov A."/>
            <person name="Andreopoulos B."/>
            <person name="Baker S."/>
            <person name="Barry K."/>
            <person name="Bills G."/>
            <person name="Bluhm B."/>
            <person name="Cannon C."/>
            <person name="Castanera R."/>
            <person name="Culley D."/>
            <person name="Daum C."/>
            <person name="Ezra D."/>
            <person name="Gonzalez J."/>
            <person name="Henrissat B."/>
            <person name="Kuo A."/>
            <person name="Liang C."/>
            <person name="Lipzen A."/>
            <person name="Lutzoni F."/>
            <person name="Magnuson J."/>
            <person name="Mondo S."/>
            <person name="Nolan M."/>
            <person name="Ohm R."/>
            <person name="Pangilinan J."/>
            <person name="Park H.-J."/>
            <person name="Ramirez L."/>
            <person name="Alfaro M."/>
            <person name="Sun H."/>
            <person name="Tritt A."/>
            <person name="Yoshinaga Y."/>
            <person name="Zwiers L.-H."/>
            <person name="Turgeon B."/>
            <person name="Goodwin S."/>
            <person name="Spatafora J."/>
            <person name="Crous P."/>
            <person name="Grigoriev I."/>
        </authorList>
    </citation>
    <scope>NUCLEOTIDE SEQUENCE [LARGE SCALE GENOMIC DNA]</scope>
    <source>
        <strain evidence="4">CECT 20119</strain>
    </source>
</reference>
<dbReference type="EMBL" id="ML992505">
    <property type="protein sequence ID" value="KAF2223974.1"/>
    <property type="molecule type" value="Genomic_DNA"/>
</dbReference>
<dbReference type="AlphaFoldDB" id="A0A6A6GDZ7"/>
<sequence length="172" mass="19280">MISHPTTNTAGTFLDVFAALLWLRSGSAPAIGDATTSNAILLNHSPSSHTLTCDCVKPHPSQILPVTSTFLFRLSYLLFTSSNHHPSLRYPHHLLPQPLQPLQNPRHNGRHPHDLPAPFSSPLPTPQHTKQQILSPRPARPDPSPRSLALHPTRLPKMARRRPRYYGRVWYA</sequence>
<gene>
    <name evidence="3" type="ORF">BDZ85DRAFT_95324</name>
</gene>
<evidence type="ECO:0000256" key="1">
    <source>
        <dbReference type="SAM" id="MobiDB-lite"/>
    </source>
</evidence>
<organism evidence="3 4">
    <name type="scientific">Elsinoe ampelina</name>
    <dbReference type="NCBI Taxonomy" id="302913"/>
    <lineage>
        <taxon>Eukaryota</taxon>
        <taxon>Fungi</taxon>
        <taxon>Dikarya</taxon>
        <taxon>Ascomycota</taxon>
        <taxon>Pezizomycotina</taxon>
        <taxon>Dothideomycetes</taxon>
        <taxon>Dothideomycetidae</taxon>
        <taxon>Myriangiales</taxon>
        <taxon>Elsinoaceae</taxon>
        <taxon>Elsinoe</taxon>
    </lineage>
</organism>
<evidence type="ECO:0000256" key="2">
    <source>
        <dbReference type="SAM" id="SignalP"/>
    </source>
</evidence>
<name>A0A6A6GDZ7_9PEZI</name>
<evidence type="ECO:0000313" key="4">
    <source>
        <dbReference type="Proteomes" id="UP000799538"/>
    </source>
</evidence>
<proteinExistence type="predicted"/>
<feature type="signal peptide" evidence="2">
    <location>
        <begin position="1"/>
        <end position="32"/>
    </location>
</feature>
<accession>A0A6A6GDZ7</accession>
<keyword evidence="4" id="KW-1185">Reference proteome</keyword>
<feature type="region of interest" description="Disordered" evidence="1">
    <location>
        <begin position="90"/>
        <end position="156"/>
    </location>
</feature>
<keyword evidence="2" id="KW-0732">Signal</keyword>
<protein>
    <submittedName>
        <fullName evidence="3">Uncharacterized protein</fullName>
    </submittedName>
</protein>
<evidence type="ECO:0000313" key="3">
    <source>
        <dbReference type="EMBL" id="KAF2223974.1"/>
    </source>
</evidence>
<feature type="chain" id="PRO_5025443288" evidence="2">
    <location>
        <begin position="33"/>
        <end position="172"/>
    </location>
</feature>
<dbReference type="Proteomes" id="UP000799538">
    <property type="component" value="Unassembled WGS sequence"/>
</dbReference>
<feature type="compositionally biased region" description="Low complexity" evidence="1">
    <location>
        <begin position="93"/>
        <end position="106"/>
    </location>
</feature>